<dbReference type="InterPro" id="IPR044560">
    <property type="entry name" value="MOase"/>
</dbReference>
<dbReference type="AlphaFoldDB" id="A0AAD3SQU8"/>
<gene>
    <name evidence="6" type="ORF">Nepgr_018194</name>
</gene>
<dbReference type="InterPro" id="IPR002938">
    <property type="entry name" value="FAD-bd"/>
</dbReference>
<dbReference type="Proteomes" id="UP001279734">
    <property type="component" value="Unassembled WGS sequence"/>
</dbReference>
<evidence type="ECO:0000259" key="5">
    <source>
        <dbReference type="Pfam" id="PF01494"/>
    </source>
</evidence>
<reference evidence="6" key="1">
    <citation type="submission" date="2023-05" db="EMBL/GenBank/DDBJ databases">
        <title>Nepenthes gracilis genome sequencing.</title>
        <authorList>
            <person name="Fukushima K."/>
        </authorList>
    </citation>
    <scope>NUCLEOTIDE SEQUENCE</scope>
    <source>
        <strain evidence="6">SING2019-196</strain>
    </source>
</reference>
<dbReference type="GO" id="GO:0071949">
    <property type="term" value="F:FAD binding"/>
    <property type="evidence" value="ECO:0007669"/>
    <property type="project" value="InterPro"/>
</dbReference>
<keyword evidence="4" id="KW-1133">Transmembrane helix</keyword>
<name>A0AAD3SQU8_NEPGR</name>
<keyword evidence="4" id="KW-0472">Membrane</keyword>
<keyword evidence="1" id="KW-0560">Oxidoreductase</keyword>
<feature type="transmembrane region" description="Helical" evidence="4">
    <location>
        <begin position="6"/>
        <end position="24"/>
    </location>
</feature>
<proteinExistence type="inferred from homology"/>
<comment type="similarity">
    <text evidence="3">Belongs to the 3-hydroxybenzoate 6-hydroxylase family.</text>
</comment>
<dbReference type="EMBL" id="BSYO01000016">
    <property type="protein sequence ID" value="GMH16353.1"/>
    <property type="molecule type" value="Genomic_DNA"/>
</dbReference>
<evidence type="ECO:0000313" key="7">
    <source>
        <dbReference type="Proteomes" id="UP001279734"/>
    </source>
</evidence>
<organism evidence="6 7">
    <name type="scientific">Nepenthes gracilis</name>
    <name type="common">Slender pitcher plant</name>
    <dbReference type="NCBI Taxonomy" id="150966"/>
    <lineage>
        <taxon>Eukaryota</taxon>
        <taxon>Viridiplantae</taxon>
        <taxon>Streptophyta</taxon>
        <taxon>Embryophyta</taxon>
        <taxon>Tracheophyta</taxon>
        <taxon>Spermatophyta</taxon>
        <taxon>Magnoliopsida</taxon>
        <taxon>eudicotyledons</taxon>
        <taxon>Gunneridae</taxon>
        <taxon>Pentapetalae</taxon>
        <taxon>Caryophyllales</taxon>
        <taxon>Nepenthaceae</taxon>
        <taxon>Nepenthes</taxon>
    </lineage>
</organism>
<keyword evidence="7" id="KW-1185">Reference proteome</keyword>
<dbReference type="PANTHER" id="PTHR45934:SF20">
    <property type="entry name" value="MONOOXYGENASE 2-RELATED"/>
    <property type="match status" value="1"/>
</dbReference>
<comment type="caution">
    <text evidence="6">The sequence shown here is derived from an EMBL/GenBank/DDBJ whole genome shotgun (WGS) entry which is preliminary data.</text>
</comment>
<sequence length="413" mass="45686">MEMKEANIVIVGGGIAGLATAVGLHRLGLKSLVLESSPCLRVTGAAFTTWTNAWHALDALGVGDTLRGEHLRLEGLVAMSAILGVPTAQIAYIDKEAGVEHEVRCLKRKFVLETLANELPKGTIRFSSKVVCIEDSGYLKILHLADGTTLAAKVLIGCDGVNSIVARWLGFQKPSIDERSCIRGYVAFEESHGFEPKFLQFIAGGIRYGIIPCDDKSIYWFFGFPSSWQDNEVTEDPIKMKQFVLSNLGKVPDKIKNVIQETKLEDLSCAQFRYRVPWEMLLKNISKDNVCTAGDAFHPMTPDLGQGACSALEDGIVLARCLAQALKNRSAREECTEEEEYEMIKIGLKKYASERRWRGFDLVATSYILGLMLNSKTKVVVFLRNKVLAPLFGGLLKQKASFHCGQLKITYDD</sequence>
<protein>
    <recommendedName>
        <fullName evidence="5">FAD-binding domain-containing protein</fullName>
    </recommendedName>
</protein>
<evidence type="ECO:0000256" key="4">
    <source>
        <dbReference type="SAM" id="Phobius"/>
    </source>
</evidence>
<dbReference type="Pfam" id="PF01494">
    <property type="entry name" value="FAD_binding_3"/>
    <property type="match status" value="1"/>
</dbReference>
<dbReference type="PRINTS" id="PR00420">
    <property type="entry name" value="RNGMNOXGNASE"/>
</dbReference>
<dbReference type="SUPFAM" id="SSF51905">
    <property type="entry name" value="FAD/NAD(P)-binding domain"/>
    <property type="match status" value="1"/>
</dbReference>
<accession>A0AAD3SQU8</accession>
<dbReference type="InterPro" id="IPR036188">
    <property type="entry name" value="FAD/NAD-bd_sf"/>
</dbReference>
<dbReference type="GO" id="GO:0004497">
    <property type="term" value="F:monooxygenase activity"/>
    <property type="evidence" value="ECO:0007669"/>
    <property type="project" value="UniProtKB-KW"/>
</dbReference>
<evidence type="ECO:0000256" key="2">
    <source>
        <dbReference type="ARBA" id="ARBA00023033"/>
    </source>
</evidence>
<evidence type="ECO:0000256" key="1">
    <source>
        <dbReference type="ARBA" id="ARBA00023002"/>
    </source>
</evidence>
<evidence type="ECO:0000313" key="6">
    <source>
        <dbReference type="EMBL" id="GMH16353.1"/>
    </source>
</evidence>
<keyword evidence="2" id="KW-0503">Monooxygenase</keyword>
<keyword evidence="4" id="KW-0812">Transmembrane</keyword>
<dbReference type="PANTHER" id="PTHR45934">
    <property type="entry name" value="FAD/NAD(P)-BINDING OXIDOREDUCTASE FAMILY PROTEIN"/>
    <property type="match status" value="1"/>
</dbReference>
<evidence type="ECO:0000256" key="3">
    <source>
        <dbReference type="ARBA" id="ARBA00024018"/>
    </source>
</evidence>
<feature type="domain" description="FAD-binding" evidence="5">
    <location>
        <begin position="6"/>
        <end position="330"/>
    </location>
</feature>
<dbReference type="Gene3D" id="3.50.50.60">
    <property type="entry name" value="FAD/NAD(P)-binding domain"/>
    <property type="match status" value="1"/>
</dbReference>